<feature type="compositionally biased region" description="Low complexity" evidence="1">
    <location>
        <begin position="355"/>
        <end position="373"/>
    </location>
</feature>
<protein>
    <submittedName>
        <fullName evidence="2">Uncharacterized protein</fullName>
    </submittedName>
</protein>
<gene>
    <name evidence="2" type="ORF">HGM15179_014505</name>
</gene>
<comment type="caution">
    <text evidence="2">The sequence shown here is derived from an EMBL/GenBank/DDBJ whole genome shotgun (WGS) entry which is preliminary data.</text>
</comment>
<organism evidence="2 3">
    <name type="scientific">Zosterops borbonicus</name>
    <dbReference type="NCBI Taxonomy" id="364589"/>
    <lineage>
        <taxon>Eukaryota</taxon>
        <taxon>Metazoa</taxon>
        <taxon>Chordata</taxon>
        <taxon>Craniata</taxon>
        <taxon>Vertebrata</taxon>
        <taxon>Euteleostomi</taxon>
        <taxon>Archelosauria</taxon>
        <taxon>Archosauria</taxon>
        <taxon>Dinosauria</taxon>
        <taxon>Saurischia</taxon>
        <taxon>Theropoda</taxon>
        <taxon>Coelurosauria</taxon>
        <taxon>Aves</taxon>
        <taxon>Neognathae</taxon>
        <taxon>Neoaves</taxon>
        <taxon>Telluraves</taxon>
        <taxon>Australaves</taxon>
        <taxon>Passeriformes</taxon>
        <taxon>Sylvioidea</taxon>
        <taxon>Zosteropidae</taxon>
        <taxon>Zosterops</taxon>
    </lineage>
</organism>
<evidence type="ECO:0000313" key="2">
    <source>
        <dbReference type="EMBL" id="TRZ12583.1"/>
    </source>
</evidence>
<feature type="region of interest" description="Disordered" evidence="1">
    <location>
        <begin position="349"/>
        <end position="381"/>
    </location>
</feature>
<dbReference type="Proteomes" id="UP000796761">
    <property type="component" value="Unassembled WGS sequence"/>
</dbReference>
<dbReference type="EMBL" id="SWJQ01000577">
    <property type="protein sequence ID" value="TRZ12583.1"/>
    <property type="molecule type" value="Genomic_DNA"/>
</dbReference>
<proteinExistence type="predicted"/>
<dbReference type="AlphaFoldDB" id="A0A8K1G6G3"/>
<dbReference type="OrthoDB" id="9218965at2759"/>
<feature type="region of interest" description="Disordered" evidence="1">
    <location>
        <begin position="279"/>
        <end position="305"/>
    </location>
</feature>
<evidence type="ECO:0000256" key="1">
    <source>
        <dbReference type="SAM" id="MobiDB-lite"/>
    </source>
</evidence>
<keyword evidence="3" id="KW-1185">Reference proteome</keyword>
<reference evidence="2" key="1">
    <citation type="submission" date="2019-04" db="EMBL/GenBank/DDBJ databases">
        <title>Genome assembly of Zosterops borbonicus 15179.</title>
        <authorList>
            <person name="Leroy T."/>
            <person name="Anselmetti Y."/>
            <person name="Tilak M.-K."/>
            <person name="Nabholz B."/>
        </authorList>
    </citation>
    <scope>NUCLEOTIDE SEQUENCE</scope>
    <source>
        <strain evidence="2">HGM_15179</strain>
        <tissue evidence="2">Muscle</tissue>
    </source>
</reference>
<name>A0A8K1G6G3_9PASS</name>
<evidence type="ECO:0000313" key="3">
    <source>
        <dbReference type="Proteomes" id="UP000796761"/>
    </source>
</evidence>
<sequence length="624" mass="68230">MLTSLWQRMPETTMEKGEQLEAWPASGLAETASLTSIPAGAGTDHQQRAAQEEPPGLSVCIECYQSATWLWGHKKQRPFVREIIISFKRRPPEDLDGSCLASSRKQAPLWKATLPQQQDGLKDKEAESQGQGFSLRCSGGLDDMPGQVSAKDGNGWPETGWDRGTSLSWVVGCVTLQVTGKFMKDILNKQVILEQLGAQTPVIEPVALTREHEDVADAELSEKEEWADAMDTELSEEERWEDAIDTELPEEEEWEDAMDTELSQGTDALVSPPVHHLISSLGLEDNTGPREGPSFPSSVGREAAGEAVDKHLRAYPSPVHPADVQLADSAPLIAPEEEEHHTPLKYEEVEPPLSSAPVEAARAAGAESQAPAPHGGTADVPAQLDTAQSMGAKGADKAVLVVQGLDQPPREMWVQERSKDKMAGHTATAEVAENLEAGLHSPTTDALLLLNSADYIRTEILERAWFMIQGLFQEPEEEWEQEGSRDKVTTATTTAEGPESPAHAPHSPTADNPPLLDMADCIRTETVKKAHFVVQRPSQEVKKQQDWEQSPYEATARPAGCAYSLLASTVITSPACETQLSHALRLPHSLQHRREGERRTNSRCHVDSSLDSSSEVRYCTSLCL</sequence>
<accession>A0A8K1G6G3</accession>
<feature type="region of interest" description="Disordered" evidence="1">
    <location>
        <begin position="475"/>
        <end position="516"/>
    </location>
</feature>